<dbReference type="InterPro" id="IPR006553">
    <property type="entry name" value="Leu-rich_rpt_Cys-con_subtyp"/>
</dbReference>
<dbReference type="SMART" id="SM00367">
    <property type="entry name" value="LRR_CC"/>
    <property type="match status" value="2"/>
</dbReference>
<dbReference type="SUPFAM" id="SSF52047">
    <property type="entry name" value="RNI-like"/>
    <property type="match status" value="1"/>
</dbReference>
<protein>
    <recommendedName>
        <fullName evidence="1">F-box domain-containing protein</fullName>
    </recommendedName>
</protein>
<dbReference type="PANTHER" id="PTHR38926">
    <property type="entry name" value="F-BOX DOMAIN CONTAINING PROTEIN, EXPRESSED"/>
    <property type="match status" value="1"/>
</dbReference>
<name>A0A5J9SSZ1_9POAL</name>
<reference evidence="2 3" key="1">
    <citation type="journal article" date="2019" name="Sci. Rep.">
        <title>A high-quality genome of Eragrostis curvula grass provides insights into Poaceae evolution and supports new strategies to enhance forage quality.</title>
        <authorList>
            <person name="Carballo J."/>
            <person name="Santos B.A.C.M."/>
            <person name="Zappacosta D."/>
            <person name="Garbus I."/>
            <person name="Selva J.P."/>
            <person name="Gallo C.A."/>
            <person name="Diaz A."/>
            <person name="Albertini E."/>
            <person name="Caccamo M."/>
            <person name="Echenique V."/>
        </authorList>
    </citation>
    <scope>NUCLEOTIDE SEQUENCE [LARGE SCALE GENOMIC DNA]</scope>
    <source>
        <strain evidence="3">cv. Victoria</strain>
        <tissue evidence="2">Leaf</tissue>
    </source>
</reference>
<dbReference type="OrthoDB" id="2095648at2759"/>
<accession>A0A5J9SSZ1</accession>
<dbReference type="SUPFAM" id="SSF81383">
    <property type="entry name" value="F-box domain"/>
    <property type="match status" value="1"/>
</dbReference>
<evidence type="ECO:0000313" key="3">
    <source>
        <dbReference type="Proteomes" id="UP000324897"/>
    </source>
</evidence>
<proteinExistence type="predicted"/>
<dbReference type="InterPro" id="IPR032675">
    <property type="entry name" value="LRR_dom_sf"/>
</dbReference>
<feature type="domain" description="F-box" evidence="1">
    <location>
        <begin position="15"/>
        <end position="63"/>
    </location>
</feature>
<dbReference type="InterPro" id="IPR001810">
    <property type="entry name" value="F-box_dom"/>
</dbReference>
<organism evidence="2 3">
    <name type="scientific">Eragrostis curvula</name>
    <name type="common">weeping love grass</name>
    <dbReference type="NCBI Taxonomy" id="38414"/>
    <lineage>
        <taxon>Eukaryota</taxon>
        <taxon>Viridiplantae</taxon>
        <taxon>Streptophyta</taxon>
        <taxon>Embryophyta</taxon>
        <taxon>Tracheophyta</taxon>
        <taxon>Spermatophyta</taxon>
        <taxon>Magnoliopsida</taxon>
        <taxon>Liliopsida</taxon>
        <taxon>Poales</taxon>
        <taxon>Poaceae</taxon>
        <taxon>PACMAD clade</taxon>
        <taxon>Chloridoideae</taxon>
        <taxon>Eragrostideae</taxon>
        <taxon>Eragrostidinae</taxon>
        <taxon>Eragrostis</taxon>
    </lineage>
</organism>
<feature type="non-terminal residue" evidence="2">
    <location>
        <position position="1"/>
    </location>
</feature>
<dbReference type="Gramene" id="TVU02044">
    <property type="protein sequence ID" value="TVU02044"/>
    <property type="gene ID" value="EJB05_52410"/>
</dbReference>
<dbReference type="FunFam" id="1.20.1280.50:FF:000037">
    <property type="entry name" value="F-box protein SKIP19"/>
    <property type="match status" value="1"/>
</dbReference>
<comment type="caution">
    <text evidence="2">The sequence shown here is derived from an EMBL/GenBank/DDBJ whole genome shotgun (WGS) entry which is preliminary data.</text>
</comment>
<dbReference type="Gene3D" id="3.80.10.10">
    <property type="entry name" value="Ribonuclease Inhibitor"/>
    <property type="match status" value="1"/>
</dbReference>
<sequence>MPSSSTPCLRDMEPPRDWAPLPRDILFAVFLRLGLFDIMQGAELVCKTWRRAAVDEPALWRRVDMASTRSAVVVERSVARAAEARPFWLSEDGNFGRQRAGRTRCCGAAFLRQPHASTARISSTSRLTSTSWRRLLSGAVLVSGAVLAFWGEYAGDDRFIRYLSERAPALKSLRLIYCYDVCQEAFMEAIRKFPMLEELELSLSPNVNGAAFGVVGESCPHLKRFRLNKKIFIGLEGGGFDKDDEARGIAKMHELRSLQLFNCEFTDTGLTAILDGCPHLESLDIHRCFNVTMDATAIRAKCAMMKTLKLPHDSTASYEFQVFPQRCNIGLDG</sequence>
<dbReference type="PANTHER" id="PTHR38926:SF74">
    <property type="entry name" value="OS08G0193600 PROTEIN"/>
    <property type="match status" value="1"/>
</dbReference>
<dbReference type="Gene3D" id="1.20.1280.50">
    <property type="match status" value="1"/>
</dbReference>
<evidence type="ECO:0000259" key="1">
    <source>
        <dbReference type="PROSITE" id="PS50181"/>
    </source>
</evidence>
<dbReference type="EMBL" id="RWGY01000361">
    <property type="protein sequence ID" value="TVU02044.1"/>
    <property type="molecule type" value="Genomic_DNA"/>
</dbReference>
<keyword evidence="3" id="KW-1185">Reference proteome</keyword>
<dbReference type="Pfam" id="PF12937">
    <property type="entry name" value="F-box-like"/>
    <property type="match status" value="1"/>
</dbReference>
<dbReference type="InterPro" id="IPR036047">
    <property type="entry name" value="F-box-like_dom_sf"/>
</dbReference>
<dbReference type="Proteomes" id="UP000324897">
    <property type="component" value="Unassembled WGS sequence"/>
</dbReference>
<dbReference type="AlphaFoldDB" id="A0A5J9SSZ1"/>
<gene>
    <name evidence="2" type="ORF">EJB05_52410</name>
</gene>
<dbReference type="PROSITE" id="PS50181">
    <property type="entry name" value="FBOX"/>
    <property type="match status" value="1"/>
</dbReference>
<evidence type="ECO:0000313" key="2">
    <source>
        <dbReference type="EMBL" id="TVU02044.1"/>
    </source>
</evidence>